<gene>
    <name evidence="1" type="ORF">DEO27_008285</name>
</gene>
<dbReference type="KEGG" id="mrub:DEO27_008285"/>
<organism evidence="1 2">
    <name type="scientific">Mucilaginibacter rubeus</name>
    <dbReference type="NCBI Taxonomy" id="2027860"/>
    <lineage>
        <taxon>Bacteria</taxon>
        <taxon>Pseudomonadati</taxon>
        <taxon>Bacteroidota</taxon>
        <taxon>Sphingobacteriia</taxon>
        <taxon>Sphingobacteriales</taxon>
        <taxon>Sphingobacteriaceae</taxon>
        <taxon>Mucilaginibacter</taxon>
    </lineage>
</organism>
<dbReference type="OrthoDB" id="1521565at2"/>
<dbReference type="Proteomes" id="UP000251402">
    <property type="component" value="Chromosome"/>
</dbReference>
<dbReference type="PROSITE" id="PS51257">
    <property type="entry name" value="PROKAR_LIPOPROTEIN"/>
    <property type="match status" value="1"/>
</dbReference>
<evidence type="ECO:0000313" key="2">
    <source>
        <dbReference type="Proteomes" id="UP000251402"/>
    </source>
</evidence>
<reference evidence="1" key="1">
    <citation type="submission" date="2019-08" db="EMBL/GenBank/DDBJ databases">
        <title>Comparative genome analysis confer to the adaptation heavy metal polluted environment.</title>
        <authorList>
            <person name="Li Y."/>
        </authorList>
    </citation>
    <scope>NUCLEOTIDE SEQUENCE [LARGE SCALE GENOMIC DNA]</scope>
    <source>
        <strain evidence="1">P1</strain>
    </source>
</reference>
<name>A0A5C1HX60_9SPHI</name>
<dbReference type="EMBL" id="CP043450">
    <property type="protein sequence ID" value="QEM10019.1"/>
    <property type="molecule type" value="Genomic_DNA"/>
</dbReference>
<dbReference type="RefSeq" id="WP_112570395.1">
    <property type="nucleotide sequence ID" value="NZ_CP043450.1"/>
</dbReference>
<evidence type="ECO:0000313" key="1">
    <source>
        <dbReference type="EMBL" id="QEM10019.1"/>
    </source>
</evidence>
<proteinExistence type="predicted"/>
<keyword evidence="2" id="KW-1185">Reference proteome</keyword>
<dbReference type="AlphaFoldDB" id="A0A5C1HX60"/>
<accession>A0A5C1HX60</accession>
<protein>
    <submittedName>
        <fullName evidence="1">DUF4397 domain-containing protein</fullName>
    </submittedName>
</protein>
<sequence length="255" mass="27281">MKRTNYYILGLFALIALFVSCKKTEDVVKPTSSITVYNGLTDGSAIFANFYKTGKLDFSSISNGIQSASIAAGTYILEKGVTSGTIPIDFYAYPDSANVALSVTRDYKPSGMYSIFLAGTRSAIDTLITEDTIPVVPLTDSLLLIRAVNLSNFPVPVSVNILGKTSPIPGCESLKYKKATVFLKVSVKRADVSGDDLILQIRNAATGALLTYTAVAWRHAASGESSSYMSKPANLIITSAGTNTVAKFIYPIKTQ</sequence>